<dbReference type="PANTHER" id="PTHR15323:SF6">
    <property type="entry name" value="CELL DIVISION CYCLE PROTEIN 123 HOMOLOG"/>
    <property type="match status" value="1"/>
</dbReference>
<protein>
    <recommendedName>
        <fullName evidence="4">Cell division cycle protein 123</fullName>
    </recommendedName>
</protein>
<comment type="similarity">
    <text evidence="1">Belongs to the CDC123 family.</text>
</comment>
<dbReference type="GO" id="GO:0005737">
    <property type="term" value="C:cytoplasm"/>
    <property type="evidence" value="ECO:0007669"/>
    <property type="project" value="TreeGrafter"/>
</dbReference>
<accession>A0AAU9JKJ7</accession>
<keyword evidence="3" id="KW-1185">Reference proteome</keyword>
<evidence type="ECO:0000313" key="2">
    <source>
        <dbReference type="EMBL" id="CAG9326488.1"/>
    </source>
</evidence>
<reference evidence="2" key="1">
    <citation type="submission" date="2021-09" db="EMBL/GenBank/DDBJ databases">
        <authorList>
            <consortium name="AG Swart"/>
            <person name="Singh M."/>
            <person name="Singh A."/>
            <person name="Seah K."/>
            <person name="Emmerich C."/>
        </authorList>
    </citation>
    <scope>NUCLEOTIDE SEQUENCE</scope>
    <source>
        <strain evidence="2">ATCC30299</strain>
    </source>
</reference>
<dbReference type="Pfam" id="PF07065">
    <property type="entry name" value="D123"/>
    <property type="match status" value="1"/>
</dbReference>
<dbReference type="Proteomes" id="UP001162131">
    <property type="component" value="Unassembled WGS sequence"/>
</dbReference>
<evidence type="ECO:0000256" key="1">
    <source>
        <dbReference type="ARBA" id="ARBA00011047"/>
    </source>
</evidence>
<dbReference type="PANTHER" id="PTHR15323">
    <property type="entry name" value="D123 PROTEIN"/>
    <property type="match status" value="1"/>
</dbReference>
<evidence type="ECO:0008006" key="4">
    <source>
        <dbReference type="Google" id="ProtNLM"/>
    </source>
</evidence>
<dbReference type="InterPro" id="IPR009772">
    <property type="entry name" value="CDC123"/>
</dbReference>
<dbReference type="EMBL" id="CAJZBQ010000040">
    <property type="protein sequence ID" value="CAG9326488.1"/>
    <property type="molecule type" value="Genomic_DNA"/>
</dbReference>
<organism evidence="2 3">
    <name type="scientific">Blepharisma stoltei</name>
    <dbReference type="NCBI Taxonomy" id="1481888"/>
    <lineage>
        <taxon>Eukaryota</taxon>
        <taxon>Sar</taxon>
        <taxon>Alveolata</taxon>
        <taxon>Ciliophora</taxon>
        <taxon>Postciliodesmatophora</taxon>
        <taxon>Heterotrichea</taxon>
        <taxon>Heterotrichida</taxon>
        <taxon>Blepharismidae</taxon>
        <taxon>Blepharisma</taxon>
    </lineage>
</organism>
<gene>
    <name evidence="2" type="ORF">BSTOLATCC_MIC40914</name>
</gene>
<dbReference type="AlphaFoldDB" id="A0AAU9JKJ7"/>
<comment type="caution">
    <text evidence="2">The sequence shown here is derived from an EMBL/GenBank/DDBJ whole genome shotgun (WGS) entry which is preliminary data.</text>
</comment>
<proteinExistence type="inferred from homology"/>
<evidence type="ECO:0000313" key="3">
    <source>
        <dbReference type="Proteomes" id="UP001162131"/>
    </source>
</evidence>
<sequence length="280" mass="32155">MEGNIKLWCQDHIWRANFGENSFKAYSITLPQAFHDFMNSDSIVIDENDSEDPAQLLLGSEGMRKLISDINIGIEYVGGKGVVPKLNWSAPQDALWMHELKCCTYRDVLLLIKSSELISNDMSEAEQLGIPLVMNLVRYHNLADGMTFRCFVKNSEIVGISQKTSINTPFLAELKIILTEKITDFYNDVVDPVINFEDFCFDVYVDIPPRYKCWLLGFSSWDEDTSSLLFSWEELNQLSSLEFRTYDSESIQPNDYSANRVPIEMTDGTDLEEFFKNLRS</sequence>
<name>A0AAU9JKJ7_9CILI</name>